<proteinExistence type="predicted"/>
<gene>
    <name evidence="1" type="ORF">C3L33_17330</name>
</gene>
<dbReference type="OrthoDB" id="1801882at2759"/>
<comment type="caution">
    <text evidence="1">The sequence shown here is derived from an EMBL/GenBank/DDBJ whole genome shotgun (WGS) entry which is preliminary data.</text>
</comment>
<evidence type="ECO:0000313" key="2">
    <source>
        <dbReference type="Proteomes" id="UP000428333"/>
    </source>
</evidence>
<evidence type="ECO:0000313" key="1">
    <source>
        <dbReference type="EMBL" id="KAE9450774.1"/>
    </source>
</evidence>
<dbReference type="AlphaFoldDB" id="A0A6A4L3F1"/>
<reference evidence="1 2" key="1">
    <citation type="journal article" date="2019" name="Genome Biol. Evol.">
        <title>The Rhododendron genome and chromosomal organization provide insight into shared whole-genome duplications across the heath family (Ericaceae).</title>
        <authorList>
            <person name="Soza V.L."/>
            <person name="Lindsley D."/>
            <person name="Waalkes A."/>
            <person name="Ramage E."/>
            <person name="Patwardhan R.P."/>
            <person name="Burton J.N."/>
            <person name="Adey A."/>
            <person name="Kumar A."/>
            <person name="Qiu R."/>
            <person name="Shendure J."/>
            <person name="Hall B."/>
        </authorList>
    </citation>
    <scope>NUCLEOTIDE SEQUENCE [LARGE SCALE GENOMIC DNA]</scope>
    <source>
        <strain evidence="1">RSF 1966-606</strain>
    </source>
</reference>
<organism evidence="1 2">
    <name type="scientific">Rhododendron williamsianum</name>
    <dbReference type="NCBI Taxonomy" id="262921"/>
    <lineage>
        <taxon>Eukaryota</taxon>
        <taxon>Viridiplantae</taxon>
        <taxon>Streptophyta</taxon>
        <taxon>Embryophyta</taxon>
        <taxon>Tracheophyta</taxon>
        <taxon>Spermatophyta</taxon>
        <taxon>Magnoliopsida</taxon>
        <taxon>eudicotyledons</taxon>
        <taxon>Gunneridae</taxon>
        <taxon>Pentapetalae</taxon>
        <taxon>asterids</taxon>
        <taxon>Ericales</taxon>
        <taxon>Ericaceae</taxon>
        <taxon>Ericoideae</taxon>
        <taxon>Rhodoreae</taxon>
        <taxon>Rhododendron</taxon>
    </lineage>
</organism>
<feature type="non-terminal residue" evidence="1">
    <location>
        <position position="1"/>
    </location>
</feature>
<name>A0A6A4L3F1_9ERIC</name>
<protein>
    <submittedName>
        <fullName evidence="1">Uncharacterized protein</fullName>
    </submittedName>
</protein>
<sequence length="418" mass="46944">MFNSKRWMKMGDGKQGAAMASKCQKVCELRHRIGFVVIEELLKPFFGNIGLDSKILETAFQNETVGLVTTEECVEKVAFQFFESKLLTIEFLIEAWCLTKGSVLCFNSENPLTAFQNPDPVPKPLPNTQAPSIPGDPTPALADHWRPNPNPCRSPPSIFQPPTTVQNPRLLLSAVFGHRSVSCSHFLLITVDYHAPGSYSDFTVDYHSPGRHDAYRKLVKFMGYSSATIVHGEDVVGERDREKKEGNIRTCETQSMAGEIKRQGPHQLATNSTRTGRSELSTRSKNWLSFISVTPRVITDFLRNEDEEESSPNHIIFRWSKSLSGGGAKQLARRELKVEPVVRTGANGRPEKMVGFETIVSMLNLFSFGERNWRERESELRALSLAKENCVLCEFQRIGIGERRSDLVRTTPDHSGVT</sequence>
<dbReference type="Proteomes" id="UP000428333">
    <property type="component" value="Linkage Group LG10"/>
</dbReference>
<keyword evidence="2" id="KW-1185">Reference proteome</keyword>
<dbReference type="EMBL" id="QEFC01002758">
    <property type="protein sequence ID" value="KAE9450774.1"/>
    <property type="molecule type" value="Genomic_DNA"/>
</dbReference>
<accession>A0A6A4L3F1</accession>